<evidence type="ECO:0000313" key="1">
    <source>
        <dbReference type="EMBL" id="KAA6374634.1"/>
    </source>
</evidence>
<name>A0A5J4UWM0_9EUKA</name>
<proteinExistence type="predicted"/>
<accession>A0A5J4UWM0</accession>
<dbReference type="Proteomes" id="UP000324800">
    <property type="component" value="Unassembled WGS sequence"/>
</dbReference>
<sequence length="221" mass="25376">MSKDQEIIEAVAAYESKNQNQQYPIVDSLSLLHDILLGHPDNCKQAAYTPKVLISLIKLSLCKHIQDIDREEKKETDKVRNFSMCCLQEIQRLGDISVQFDLIEKGYIRALIHAASLCGGSNMQNDIWVFVKLQSTFQIYRDLNDGRIQQTFNQKFASFVPQSYLTDCVKDQIELEGGNEEVDALIFNIGWFNKIKVIASELKYVLTVTGKDCTNRKWDQF</sequence>
<reference evidence="1 2" key="1">
    <citation type="submission" date="2019-03" db="EMBL/GenBank/DDBJ databases">
        <title>Single cell metagenomics reveals metabolic interactions within the superorganism composed of flagellate Streblomastix strix and complex community of Bacteroidetes bacteria on its surface.</title>
        <authorList>
            <person name="Treitli S.C."/>
            <person name="Kolisko M."/>
            <person name="Husnik F."/>
            <person name="Keeling P."/>
            <person name="Hampl V."/>
        </authorList>
    </citation>
    <scope>NUCLEOTIDE SEQUENCE [LARGE SCALE GENOMIC DNA]</scope>
    <source>
        <strain evidence="1">ST1C</strain>
    </source>
</reference>
<dbReference type="AlphaFoldDB" id="A0A5J4UWM0"/>
<comment type="caution">
    <text evidence="1">The sequence shown here is derived from an EMBL/GenBank/DDBJ whole genome shotgun (WGS) entry which is preliminary data.</text>
</comment>
<dbReference type="EMBL" id="SNRW01011829">
    <property type="protein sequence ID" value="KAA6374634.1"/>
    <property type="molecule type" value="Genomic_DNA"/>
</dbReference>
<organism evidence="1 2">
    <name type="scientific">Streblomastix strix</name>
    <dbReference type="NCBI Taxonomy" id="222440"/>
    <lineage>
        <taxon>Eukaryota</taxon>
        <taxon>Metamonada</taxon>
        <taxon>Preaxostyla</taxon>
        <taxon>Oxymonadida</taxon>
        <taxon>Streblomastigidae</taxon>
        <taxon>Streblomastix</taxon>
    </lineage>
</organism>
<gene>
    <name evidence="1" type="ORF">EZS28_029839</name>
</gene>
<protein>
    <submittedName>
        <fullName evidence="1">Uncharacterized protein</fullName>
    </submittedName>
</protein>
<evidence type="ECO:0000313" key="2">
    <source>
        <dbReference type="Proteomes" id="UP000324800"/>
    </source>
</evidence>